<evidence type="ECO:0000313" key="4">
    <source>
        <dbReference type="Proteomes" id="UP000032309"/>
    </source>
</evidence>
<dbReference type="InterPro" id="IPR019267">
    <property type="entry name" value="CRISPR-assoc_Cas6_C"/>
</dbReference>
<comment type="caution">
    <text evidence="3">The sequence shown here is derived from an EMBL/GenBank/DDBJ whole genome shotgun (WGS) entry which is preliminary data.</text>
</comment>
<dbReference type="Pfam" id="PF10040">
    <property type="entry name" value="CRISPR_Cas6"/>
    <property type="match status" value="1"/>
</dbReference>
<feature type="domain" description="CRISPR-associated protein Cas6 C-terminal" evidence="2">
    <location>
        <begin position="136"/>
        <end position="248"/>
    </location>
</feature>
<protein>
    <recommendedName>
        <fullName evidence="2">CRISPR-associated protein Cas6 C-terminal domain-containing protein</fullName>
    </recommendedName>
</protein>
<feature type="region of interest" description="Disordered" evidence="1">
    <location>
        <begin position="1"/>
        <end position="29"/>
    </location>
</feature>
<dbReference type="EMBL" id="BAFN01000001">
    <property type="protein sequence ID" value="GAN35306.1"/>
    <property type="molecule type" value="Genomic_DNA"/>
</dbReference>
<proteinExistence type="predicted"/>
<evidence type="ECO:0000259" key="2">
    <source>
        <dbReference type="Pfam" id="PF10040"/>
    </source>
</evidence>
<evidence type="ECO:0000256" key="1">
    <source>
        <dbReference type="SAM" id="MobiDB-lite"/>
    </source>
</evidence>
<sequence>MMVREFANSSADISPVPGEKAIGDEETERSEMAGEKFQAARLAAGNTHEPLIIFHARGRKHSFKMREYDKISLEIYFFRKGIEYVRQWRNAFQSYLSDPVTGRNFEIVEMAEAEERSIGQVASEMDIQHTEEEICLEFLTPLPFKPGKGKPRTYIAKTSFIRSLERRFSRLFGREIVYHSQDDRFSILPYYWNYTEIRHASVSQPGQTQYINGCVGKLYIKGNFKDFLPFLLLGSEVHIGAKLSNSQGYYLMHKESPGYFNSLHLR</sequence>
<dbReference type="Proteomes" id="UP000032309">
    <property type="component" value="Unassembled WGS sequence"/>
</dbReference>
<evidence type="ECO:0000313" key="3">
    <source>
        <dbReference type="EMBL" id="GAN35306.1"/>
    </source>
</evidence>
<name>A0ABQ0K2H4_9BACT</name>
<keyword evidence="4" id="KW-1185">Reference proteome</keyword>
<organism evidence="3 4">
    <name type="scientific">Candidatus Brocadia sinica JPN1</name>
    <dbReference type="NCBI Taxonomy" id="1197129"/>
    <lineage>
        <taxon>Bacteria</taxon>
        <taxon>Pseudomonadati</taxon>
        <taxon>Planctomycetota</taxon>
        <taxon>Candidatus Brocadiia</taxon>
        <taxon>Candidatus Brocadiales</taxon>
        <taxon>Candidatus Brocadiaceae</taxon>
        <taxon>Candidatus Brocadia</taxon>
    </lineage>
</organism>
<gene>
    <name evidence="3" type="ORF">BROSI_A3855</name>
</gene>
<reference evidence="4" key="1">
    <citation type="journal article" date="2015" name="Genome Announc.">
        <title>Draft Genome Sequence of an Anaerobic Ammonium-Oxidizing Bacterium, "Candidatus Brocadia sinica".</title>
        <authorList>
            <person name="Oshiki M."/>
            <person name="Shinyako-Hata K."/>
            <person name="Satoh H."/>
            <person name="Okabe S."/>
        </authorList>
    </citation>
    <scope>NUCLEOTIDE SEQUENCE [LARGE SCALE GENOMIC DNA]</scope>
    <source>
        <strain evidence="4">JPN1</strain>
    </source>
</reference>
<accession>A0ABQ0K2H4</accession>